<dbReference type="PANTHER" id="PTHR46696">
    <property type="entry name" value="P450, PUTATIVE (EUROFUNG)-RELATED"/>
    <property type="match status" value="1"/>
</dbReference>
<dbReference type="RefSeq" id="WP_344603918.1">
    <property type="nucleotide sequence ID" value="NZ_BAAAHE010000014.1"/>
</dbReference>
<evidence type="ECO:0000313" key="3">
    <source>
        <dbReference type="Proteomes" id="UP001500957"/>
    </source>
</evidence>
<dbReference type="PANTHER" id="PTHR46696:SF3">
    <property type="entry name" value="PULCHERRIMINIC ACID SYNTHASE"/>
    <property type="match status" value="1"/>
</dbReference>
<organism evidence="2 3">
    <name type="scientific">Sporichthya brevicatena</name>
    <dbReference type="NCBI Taxonomy" id="171442"/>
    <lineage>
        <taxon>Bacteria</taxon>
        <taxon>Bacillati</taxon>
        <taxon>Actinomycetota</taxon>
        <taxon>Actinomycetes</taxon>
        <taxon>Sporichthyales</taxon>
        <taxon>Sporichthyaceae</taxon>
        <taxon>Sporichthya</taxon>
    </lineage>
</organism>
<dbReference type="InterPro" id="IPR036396">
    <property type="entry name" value="Cyt_P450_sf"/>
</dbReference>
<dbReference type="SUPFAM" id="SSF48264">
    <property type="entry name" value="Cytochrome P450"/>
    <property type="match status" value="1"/>
</dbReference>
<dbReference type="PRINTS" id="PR00385">
    <property type="entry name" value="P450"/>
</dbReference>
<keyword evidence="3" id="KW-1185">Reference proteome</keyword>
<dbReference type="Gene3D" id="1.10.630.10">
    <property type="entry name" value="Cytochrome P450"/>
    <property type="match status" value="1"/>
</dbReference>
<reference evidence="3" key="1">
    <citation type="journal article" date="2019" name="Int. J. Syst. Evol. Microbiol.">
        <title>The Global Catalogue of Microorganisms (GCM) 10K type strain sequencing project: providing services to taxonomists for standard genome sequencing and annotation.</title>
        <authorList>
            <consortium name="The Broad Institute Genomics Platform"/>
            <consortium name="The Broad Institute Genome Sequencing Center for Infectious Disease"/>
            <person name="Wu L."/>
            <person name="Ma J."/>
        </authorList>
    </citation>
    <scope>NUCLEOTIDE SEQUENCE [LARGE SCALE GENOMIC DNA]</scope>
    <source>
        <strain evidence="3">JCM 10671</strain>
    </source>
</reference>
<comment type="similarity">
    <text evidence="1">Belongs to the cytochrome P450 family.</text>
</comment>
<sequence length="428" mass="47110">MTDLRTWIREADDRAYSEHLAKAEEASPRAQVAEFHRPIAEARARCPVQPHSQSTLVGFEDYRKAMSVFSERPVFALIGHGETKRGFMDTEVFSSSIHNETIAQVWGETLLGMDGEQHRKYRNTIASAFRKSVLDRWERDAVVPIVEGLIDRFAGRGRADLIGEFTLLFPVYVVAEMLGLPRADVPKFTSWAADTITIFFDPRTALAASAALQTYLDAAISERRAAPGDDLISLLIEAEIEGQRLTNQEIVNFCRILLPAGAETTARSTGSLLLGLLSHPEQLEMVRADVAAGSTEVAERAIEEALRWEPPLTSVNRITTQETEVAGVPIPAGAIVECNMSGANRDPAVWPDPDRFDITRPSAQHLAFAAGPHHCLGVHLARAESRVALTTLLRRLPGLRLDPDVPRPEALGLGFRSPRTLPVIFEAS</sequence>
<gene>
    <name evidence="2" type="ORF">GCM10009547_18600</name>
</gene>
<comment type="caution">
    <text evidence="2">The sequence shown here is derived from an EMBL/GenBank/DDBJ whole genome shotgun (WGS) entry which is preliminary data.</text>
</comment>
<proteinExistence type="inferred from homology"/>
<name>A0ABP3RTN9_9ACTN</name>
<dbReference type="InterPro" id="IPR001128">
    <property type="entry name" value="Cyt_P450"/>
</dbReference>
<dbReference type="Pfam" id="PF00067">
    <property type="entry name" value="p450"/>
    <property type="match status" value="1"/>
</dbReference>
<dbReference type="PRINTS" id="PR00359">
    <property type="entry name" value="BP450"/>
</dbReference>
<dbReference type="EMBL" id="BAAAHE010000014">
    <property type="protein sequence ID" value="GAA0616777.1"/>
    <property type="molecule type" value="Genomic_DNA"/>
</dbReference>
<accession>A0ABP3RTN9</accession>
<dbReference type="InterPro" id="IPR002397">
    <property type="entry name" value="Cyt_P450_B"/>
</dbReference>
<dbReference type="Proteomes" id="UP001500957">
    <property type="component" value="Unassembled WGS sequence"/>
</dbReference>
<protein>
    <submittedName>
        <fullName evidence="2">Cytochrome P450</fullName>
    </submittedName>
</protein>
<evidence type="ECO:0000256" key="1">
    <source>
        <dbReference type="ARBA" id="ARBA00010617"/>
    </source>
</evidence>
<evidence type="ECO:0000313" key="2">
    <source>
        <dbReference type="EMBL" id="GAA0616777.1"/>
    </source>
</evidence>